<feature type="transmembrane region" description="Helical" evidence="1">
    <location>
        <begin position="181"/>
        <end position="208"/>
    </location>
</feature>
<dbReference type="GO" id="GO:0016020">
    <property type="term" value="C:membrane"/>
    <property type="evidence" value="ECO:0007669"/>
    <property type="project" value="UniProtKB-SubCell"/>
</dbReference>
<reference evidence="3 4" key="1">
    <citation type="submission" date="2019-12" db="EMBL/GenBank/DDBJ databases">
        <title>Genomic-based taxomic classification of the family Erythrobacteraceae.</title>
        <authorList>
            <person name="Xu L."/>
        </authorList>
    </citation>
    <scope>NUCLEOTIDE SEQUENCE [LARGE SCALE GENOMIC DNA]</scope>
    <source>
        <strain evidence="3 4">RC4-10-4</strain>
    </source>
</reference>
<comment type="caution">
    <text evidence="3">The sequence shown here is derived from an EMBL/GenBank/DDBJ whole genome shotgun (WGS) entry which is preliminary data.</text>
</comment>
<dbReference type="OrthoDB" id="9816314at2"/>
<name>A0A845A0K0_9SPHN</name>
<dbReference type="EMBL" id="WTYH01000001">
    <property type="protein sequence ID" value="MXO93002.1"/>
    <property type="molecule type" value="Genomic_DNA"/>
</dbReference>
<feature type="transmembrane region" description="Helical" evidence="1">
    <location>
        <begin position="86"/>
        <end position="106"/>
    </location>
</feature>
<feature type="transmembrane region" description="Helical" evidence="1">
    <location>
        <begin position="12"/>
        <end position="41"/>
    </location>
</feature>
<feature type="transmembrane region" description="Helical" evidence="1">
    <location>
        <begin position="285"/>
        <end position="306"/>
    </location>
</feature>
<sequence>MRRIMLVLSRAQAAVIVVAVSLLPTLAISALFSGTGALWLAPVSPRVLVIALAASLLATIVRMRALRLAGETPTLRSVIRADGPAILIPGALIVLIAFPSAAFSFAKANIPGIVPFYLDPPLVTADRWLFLGTDPWRVSHALLGPWGTIVIDRLYVLWFTLFPFLAVWIGGSRDRTFQLRAFMGVLVVLLLVGNAMALAMSSAGPVFYQHFYGDPYYAPLLARLAEADAIQPISALSIADWLLETYETGGFGSGISAMPSVHVGFAVLTWLMVRDRVANPWPRALAGLYAFAIWVGSFHLAWHYAWDGIVSLAVVWACWRLLQRVEVAPSA</sequence>
<accession>A0A845A0K0</accession>
<dbReference type="RefSeq" id="WP_131452319.1">
    <property type="nucleotide sequence ID" value="NZ_BMJK01000001.1"/>
</dbReference>
<organism evidence="3 4">
    <name type="scientific">Aurantiacibacter arachoides</name>
    <dbReference type="NCBI Taxonomy" id="1850444"/>
    <lineage>
        <taxon>Bacteria</taxon>
        <taxon>Pseudomonadati</taxon>
        <taxon>Pseudomonadota</taxon>
        <taxon>Alphaproteobacteria</taxon>
        <taxon>Sphingomonadales</taxon>
        <taxon>Erythrobacteraceae</taxon>
        <taxon>Aurantiacibacter</taxon>
    </lineage>
</organism>
<feature type="domain" description="Inositolphosphotransferase Aur1/Ipt1" evidence="2">
    <location>
        <begin position="122"/>
        <end position="319"/>
    </location>
</feature>
<keyword evidence="1" id="KW-0472">Membrane</keyword>
<keyword evidence="4" id="KW-1185">Reference proteome</keyword>
<evidence type="ECO:0000259" key="2">
    <source>
        <dbReference type="Pfam" id="PF14378"/>
    </source>
</evidence>
<keyword evidence="1" id="KW-1133">Transmembrane helix</keyword>
<dbReference type="InterPro" id="IPR026841">
    <property type="entry name" value="Aur1/Ipt1"/>
</dbReference>
<evidence type="ECO:0000256" key="1">
    <source>
        <dbReference type="SAM" id="Phobius"/>
    </source>
</evidence>
<keyword evidence="1" id="KW-0812">Transmembrane</keyword>
<dbReference type="Proteomes" id="UP000460626">
    <property type="component" value="Unassembled WGS sequence"/>
</dbReference>
<proteinExistence type="predicted"/>
<gene>
    <name evidence="3" type="ORF">GRI62_05205</name>
</gene>
<feature type="transmembrane region" description="Helical" evidence="1">
    <location>
        <begin position="146"/>
        <end position="169"/>
    </location>
</feature>
<feature type="transmembrane region" description="Helical" evidence="1">
    <location>
        <begin position="251"/>
        <end position="273"/>
    </location>
</feature>
<dbReference type="Pfam" id="PF14378">
    <property type="entry name" value="PAP2_3"/>
    <property type="match status" value="1"/>
</dbReference>
<feature type="transmembrane region" description="Helical" evidence="1">
    <location>
        <begin position="47"/>
        <end position="65"/>
    </location>
</feature>
<dbReference type="AlphaFoldDB" id="A0A845A0K0"/>
<protein>
    <recommendedName>
        <fullName evidence="2">Inositolphosphotransferase Aur1/Ipt1 domain-containing protein</fullName>
    </recommendedName>
</protein>
<evidence type="ECO:0000313" key="3">
    <source>
        <dbReference type="EMBL" id="MXO93002.1"/>
    </source>
</evidence>
<evidence type="ECO:0000313" key="4">
    <source>
        <dbReference type="Proteomes" id="UP000460626"/>
    </source>
</evidence>